<proteinExistence type="predicted"/>
<protein>
    <recommendedName>
        <fullName evidence="3">PS II complex 12 kDa extrinsic protein</fullName>
    </recommendedName>
</protein>
<name>A0A7S2GM36_9DINO</name>
<feature type="signal peptide" evidence="1">
    <location>
        <begin position="1"/>
        <end position="20"/>
    </location>
</feature>
<dbReference type="EMBL" id="HBGQ01058313">
    <property type="protein sequence ID" value="CAD9461796.1"/>
    <property type="molecule type" value="Transcribed_RNA"/>
</dbReference>
<keyword evidence="1" id="KW-0732">Signal</keyword>
<gene>
    <name evidence="2" type="ORF">AAND1436_LOCUS28181</name>
</gene>
<evidence type="ECO:0008006" key="3">
    <source>
        <dbReference type="Google" id="ProtNLM"/>
    </source>
</evidence>
<organism evidence="2">
    <name type="scientific">Alexandrium andersonii</name>
    <dbReference type="NCBI Taxonomy" id="327968"/>
    <lineage>
        <taxon>Eukaryota</taxon>
        <taxon>Sar</taxon>
        <taxon>Alveolata</taxon>
        <taxon>Dinophyceae</taxon>
        <taxon>Gonyaulacales</taxon>
        <taxon>Pyrocystaceae</taxon>
        <taxon>Alexandrium</taxon>
    </lineage>
</organism>
<reference evidence="2" key="1">
    <citation type="submission" date="2021-01" db="EMBL/GenBank/DDBJ databases">
        <authorList>
            <person name="Corre E."/>
            <person name="Pelletier E."/>
            <person name="Niang G."/>
            <person name="Scheremetjew M."/>
            <person name="Finn R."/>
            <person name="Kale V."/>
            <person name="Holt S."/>
            <person name="Cochrane G."/>
            <person name="Meng A."/>
            <person name="Brown T."/>
            <person name="Cohen L."/>
        </authorList>
    </citation>
    <scope>NUCLEOTIDE SEQUENCE</scope>
    <source>
        <strain evidence="2">CCMP2222</strain>
    </source>
</reference>
<dbReference type="AlphaFoldDB" id="A0A7S2GM36"/>
<evidence type="ECO:0000313" key="2">
    <source>
        <dbReference type="EMBL" id="CAD9461796.1"/>
    </source>
</evidence>
<evidence type="ECO:0000256" key="1">
    <source>
        <dbReference type="SAM" id="SignalP"/>
    </source>
</evidence>
<sequence length="165" mass="18210">MLAFAFAAVIAMALCRPADSTGGLRLRGGAAAGRVLAAVSGNATYEWFGNMTPAMNAAYFHARQNTTPVIKPNVTDDVWYSTYYAFDVNNPLMNLSYFSPAVKPTAEQVAKEKAKEKAAMAALMPMIKAESAEAEHYYKYVYPFRENNDLEEFTYGRNYSNASAR</sequence>
<accession>A0A7S2GM36</accession>
<feature type="chain" id="PRO_5030917095" description="PS II complex 12 kDa extrinsic protein" evidence="1">
    <location>
        <begin position="21"/>
        <end position="165"/>
    </location>
</feature>